<evidence type="ECO:0000313" key="2">
    <source>
        <dbReference type="EMBL" id="NSL50638.1"/>
    </source>
</evidence>
<feature type="region of interest" description="Disordered" evidence="1">
    <location>
        <begin position="1"/>
        <end position="36"/>
    </location>
</feature>
<dbReference type="RefSeq" id="WP_173729834.1">
    <property type="nucleotide sequence ID" value="NZ_JABTTE010000002.1"/>
</dbReference>
<evidence type="ECO:0000313" key="3">
    <source>
        <dbReference type="Proteomes" id="UP000625804"/>
    </source>
</evidence>
<evidence type="ECO:0000256" key="1">
    <source>
        <dbReference type="SAM" id="MobiDB-lite"/>
    </source>
</evidence>
<proteinExistence type="predicted"/>
<protein>
    <submittedName>
        <fullName evidence="2">Uncharacterized protein</fullName>
    </submittedName>
</protein>
<gene>
    <name evidence="2" type="ORF">HR057_02530</name>
</gene>
<dbReference type="Proteomes" id="UP000625804">
    <property type="component" value="Unassembled WGS sequence"/>
</dbReference>
<reference evidence="2" key="1">
    <citation type="submission" date="2020-06" db="EMBL/GenBank/DDBJ databases">
        <title>A novel thermopfilic bacterium from Erzurum, Turkey.</title>
        <authorList>
            <person name="Adiguzel A."/>
            <person name="Ay H."/>
            <person name="Baltaci M.O."/>
        </authorList>
    </citation>
    <scope>NUCLEOTIDE SEQUENCE</scope>
    <source>
        <strain evidence="2">P2</strain>
    </source>
</reference>
<accession>A0A8J8GF21</accession>
<dbReference type="AlphaFoldDB" id="A0A8J8GF21"/>
<dbReference type="EMBL" id="JABTTE010000002">
    <property type="protein sequence ID" value="NSL50638.1"/>
    <property type="molecule type" value="Genomic_DNA"/>
</dbReference>
<keyword evidence="3" id="KW-1185">Reference proteome</keyword>
<comment type="caution">
    <text evidence="2">The sequence shown here is derived from an EMBL/GenBank/DDBJ whole genome shotgun (WGS) entry which is preliminary data.</text>
</comment>
<name>A0A8J8GF21_9BACI</name>
<sequence length="65" mass="7349">MGKKHHRHDNPEVKSQQTPRGFSNEEYGQEFGDVNASKTFEINAAKKYAKAEKEKAEGARRNSGK</sequence>
<organism evidence="2 3">
    <name type="scientific">Calidifontibacillus erzurumensis</name>
    <dbReference type="NCBI Taxonomy" id="2741433"/>
    <lineage>
        <taxon>Bacteria</taxon>
        <taxon>Bacillati</taxon>
        <taxon>Bacillota</taxon>
        <taxon>Bacilli</taxon>
        <taxon>Bacillales</taxon>
        <taxon>Bacillaceae</taxon>
        <taxon>Calidifontibacillus/Schinkia group</taxon>
        <taxon>Calidifontibacillus</taxon>
    </lineage>
</organism>